<dbReference type="OrthoDB" id="10334897at2759"/>
<dbReference type="RefSeq" id="XP_014553826.1">
    <property type="nucleotide sequence ID" value="XM_014698340.1"/>
</dbReference>
<dbReference type="HOGENOM" id="CLU_1937772_0_0_1"/>
<dbReference type="AlphaFoldDB" id="W7EJ29"/>
<feature type="compositionally biased region" description="Polar residues" evidence="1">
    <location>
        <begin position="74"/>
        <end position="84"/>
    </location>
</feature>
<evidence type="ECO:0000256" key="1">
    <source>
        <dbReference type="SAM" id="MobiDB-lite"/>
    </source>
</evidence>
<dbReference type="Proteomes" id="UP000054337">
    <property type="component" value="Unassembled WGS sequence"/>
</dbReference>
<dbReference type="EMBL" id="KI968770">
    <property type="protein sequence ID" value="EUN24262.1"/>
    <property type="molecule type" value="Genomic_DNA"/>
</dbReference>
<accession>W7EJ29</accession>
<dbReference type="GeneID" id="26252161"/>
<reference evidence="2 3" key="1">
    <citation type="journal article" date="2013" name="PLoS Genet.">
        <title>Comparative genome structure, secondary metabolite, and effector coding capacity across Cochliobolus pathogens.</title>
        <authorList>
            <person name="Condon B.J."/>
            <person name="Leng Y."/>
            <person name="Wu D."/>
            <person name="Bushley K.E."/>
            <person name="Ohm R.A."/>
            <person name="Otillar R."/>
            <person name="Martin J."/>
            <person name="Schackwitz W."/>
            <person name="Grimwood J."/>
            <person name="MohdZainudin N."/>
            <person name="Xue C."/>
            <person name="Wang R."/>
            <person name="Manning V.A."/>
            <person name="Dhillon B."/>
            <person name="Tu Z.J."/>
            <person name="Steffenson B.J."/>
            <person name="Salamov A."/>
            <person name="Sun H."/>
            <person name="Lowry S."/>
            <person name="LaButti K."/>
            <person name="Han J."/>
            <person name="Copeland A."/>
            <person name="Lindquist E."/>
            <person name="Barry K."/>
            <person name="Schmutz J."/>
            <person name="Baker S.E."/>
            <person name="Ciuffetti L.M."/>
            <person name="Grigoriev I.V."/>
            <person name="Zhong S."/>
            <person name="Turgeon B.G."/>
        </authorList>
    </citation>
    <scope>NUCLEOTIDE SEQUENCE [LARGE SCALE GENOMIC DNA]</scope>
    <source>
        <strain evidence="2 3">FI3</strain>
    </source>
</reference>
<gene>
    <name evidence="2" type="ORF">COCVIDRAFT_18320</name>
</gene>
<keyword evidence="3" id="KW-1185">Reference proteome</keyword>
<sequence>MDYPPASPHQTPPHCRKANRVSQLIEYYQNLSNSLPSTPKTPVKKKLIIEPGPSSAASLVKRPTTPSEALETELPQSDSHSTAVPSPLFSKKARERPRKMLPTSSAQDFTITIPITVTLLAKAYYKNCRE</sequence>
<evidence type="ECO:0000313" key="2">
    <source>
        <dbReference type="EMBL" id="EUN24262.1"/>
    </source>
</evidence>
<name>W7EJ29_BIPV3</name>
<protein>
    <submittedName>
        <fullName evidence="2">Uncharacterized protein</fullName>
    </submittedName>
</protein>
<proteinExistence type="predicted"/>
<feature type="region of interest" description="Disordered" evidence="1">
    <location>
        <begin position="50"/>
        <end position="105"/>
    </location>
</feature>
<evidence type="ECO:0000313" key="3">
    <source>
        <dbReference type="Proteomes" id="UP000054337"/>
    </source>
</evidence>
<organism evidence="2 3">
    <name type="scientific">Bipolaris victoriae (strain FI3)</name>
    <name type="common">Victoria blight of oats agent</name>
    <name type="synonym">Cochliobolus victoriae</name>
    <dbReference type="NCBI Taxonomy" id="930091"/>
    <lineage>
        <taxon>Eukaryota</taxon>
        <taxon>Fungi</taxon>
        <taxon>Dikarya</taxon>
        <taxon>Ascomycota</taxon>
        <taxon>Pezizomycotina</taxon>
        <taxon>Dothideomycetes</taxon>
        <taxon>Pleosporomycetidae</taxon>
        <taxon>Pleosporales</taxon>
        <taxon>Pleosporineae</taxon>
        <taxon>Pleosporaceae</taxon>
        <taxon>Bipolaris</taxon>
    </lineage>
</organism>